<dbReference type="Proteomes" id="UP000315235">
    <property type="component" value="Unassembled WGS sequence"/>
</dbReference>
<evidence type="ECO:0000256" key="1">
    <source>
        <dbReference type="SAM" id="SignalP"/>
    </source>
</evidence>
<comment type="caution">
    <text evidence="2">The sequence shown here is derived from an EMBL/GenBank/DDBJ whole genome shotgun (WGS) entry which is preliminary data.</text>
</comment>
<accession>A0A553GUR1</accession>
<reference evidence="2 3" key="1">
    <citation type="submission" date="2019-07" db="EMBL/GenBank/DDBJ databases">
        <title>Pseudomonas mangiferae sp. nov., isolated from bark of mango tree in Thailand.</title>
        <authorList>
            <person name="Srisuk N."/>
            <person name="Anurat P."/>
        </authorList>
    </citation>
    <scope>NUCLEOTIDE SEQUENCE [LARGE SCALE GENOMIC DNA]</scope>
    <source>
        <strain evidence="2 3">DMKU_BBB3-04</strain>
    </source>
</reference>
<feature type="signal peptide" evidence="1">
    <location>
        <begin position="1"/>
        <end position="20"/>
    </location>
</feature>
<evidence type="ECO:0000313" key="3">
    <source>
        <dbReference type="Proteomes" id="UP000315235"/>
    </source>
</evidence>
<dbReference type="EMBL" id="VJOY01000018">
    <property type="protein sequence ID" value="TRX73225.1"/>
    <property type="molecule type" value="Genomic_DNA"/>
</dbReference>
<dbReference type="OrthoDB" id="9793561at2"/>
<sequence length="238" mass="26037">MYKLPLLIGLGLLLSSAALAQVMQRDLGDFELKLATTPTRSMAQGLVQTNSAGSFHGGFDLTHADGWYVGQWSPNMDVFDPKRLEIDSYTGFKHAFDDTLGYELGLIRFARPQAPAFDRHQAYAGLSLYDSRLGAALSDEPGRLNGTLYADFGTRALLGFDIGLKYANHSLDTPVSYADGAVRVFNDWSLNLTRPWQGIDLNLSYSDSSLRGGACTAYSGINTYCDGYLVLKASHPLF</sequence>
<dbReference type="NCBIfam" id="TIGR02001">
    <property type="entry name" value="gcw_chp"/>
    <property type="match status" value="1"/>
</dbReference>
<gene>
    <name evidence="2" type="ORF">FM069_18805</name>
</gene>
<evidence type="ECO:0000313" key="2">
    <source>
        <dbReference type="EMBL" id="TRX73225.1"/>
    </source>
</evidence>
<keyword evidence="1" id="KW-0732">Signal</keyword>
<name>A0A553GUR1_9PSED</name>
<proteinExistence type="predicted"/>
<dbReference type="AlphaFoldDB" id="A0A553GUR1"/>
<organism evidence="2 3">
    <name type="scientific">Pseudomonas mangiferae</name>
    <dbReference type="NCBI Taxonomy" id="2593654"/>
    <lineage>
        <taxon>Bacteria</taxon>
        <taxon>Pseudomonadati</taxon>
        <taxon>Pseudomonadota</taxon>
        <taxon>Gammaproteobacteria</taxon>
        <taxon>Pseudomonadales</taxon>
        <taxon>Pseudomonadaceae</taxon>
        <taxon>Pseudomonas</taxon>
    </lineage>
</organism>
<evidence type="ECO:0008006" key="4">
    <source>
        <dbReference type="Google" id="ProtNLM"/>
    </source>
</evidence>
<protein>
    <recommendedName>
        <fullName evidence="4">Lipoprotein</fullName>
    </recommendedName>
</protein>
<dbReference type="Pfam" id="PF09694">
    <property type="entry name" value="Gcw_chp"/>
    <property type="match status" value="1"/>
</dbReference>
<dbReference type="InterPro" id="IPR010239">
    <property type="entry name" value="CHP02001"/>
</dbReference>
<keyword evidence="3" id="KW-1185">Reference proteome</keyword>
<feature type="chain" id="PRO_5021766380" description="Lipoprotein" evidence="1">
    <location>
        <begin position="21"/>
        <end position="238"/>
    </location>
</feature>
<dbReference type="RefSeq" id="WP_143489910.1">
    <property type="nucleotide sequence ID" value="NZ_VJOY01000018.1"/>
</dbReference>